<dbReference type="RefSeq" id="WP_393972205.1">
    <property type="nucleotide sequence ID" value="NZ_CP133772.1"/>
</dbReference>
<name>A0AAX4NGE8_9ARCH</name>
<gene>
    <name evidence="1" type="ORF">OXIME_000824</name>
</gene>
<dbReference type="GeneID" id="95967557"/>
<evidence type="ECO:0000313" key="2">
    <source>
        <dbReference type="Proteomes" id="UP001451606"/>
    </source>
</evidence>
<dbReference type="KEGG" id="omr:OXIME_000824"/>
<dbReference type="Proteomes" id="UP001451606">
    <property type="component" value="Chromosome"/>
</dbReference>
<sequence>MGDIETLESKIREELSKRESEIPRSEVKLDTEKVLQIIWKNALASLDKPVVYRGEKFSYSVSFSYAEKKDEKGETGVYSDLPQPEEADRLLSMAFNVDGFKGEKDTELQFTGNYVTVTPSREYRHILDFELAVLKKG</sequence>
<evidence type="ECO:0000313" key="1">
    <source>
        <dbReference type="EMBL" id="WYY00260.1"/>
    </source>
</evidence>
<proteinExistence type="predicted"/>
<dbReference type="AlphaFoldDB" id="A0AAX4NGE8"/>
<protein>
    <submittedName>
        <fullName evidence="1">Uncharacterized protein</fullName>
    </submittedName>
</protein>
<organism evidence="1 2">
    <name type="scientific">Oxyplasma meridianum</name>
    <dbReference type="NCBI Taxonomy" id="3073602"/>
    <lineage>
        <taxon>Archaea</taxon>
        <taxon>Methanobacteriati</taxon>
        <taxon>Thermoplasmatota</taxon>
        <taxon>Thermoplasmata</taxon>
        <taxon>Thermoplasmatales</taxon>
        <taxon>Thermoplasmataceae</taxon>
        <taxon>Oxyplasma</taxon>
    </lineage>
</organism>
<accession>A0AAX4NGE8</accession>
<dbReference type="EMBL" id="CP133772">
    <property type="protein sequence ID" value="WYY00260.1"/>
    <property type="molecule type" value="Genomic_DNA"/>
</dbReference>
<keyword evidence="2" id="KW-1185">Reference proteome</keyword>
<reference evidence="1 2" key="1">
    <citation type="submission" date="2023-09" db="EMBL/GenBank/DDBJ databases">
        <authorList>
            <person name="Golyshina O.V."/>
            <person name="Lunev E.A."/>
            <person name="Bargiela R."/>
            <person name="Gaines M.C."/>
            <person name="Daum B."/>
            <person name="Bale N.J."/>
            <person name="Koenen M."/>
            <person name="Sinninghe Damst J.S."/>
            <person name="Yakimov M."/>
            <person name="Golyshin P.N."/>
        </authorList>
    </citation>
    <scope>NUCLEOTIDE SEQUENCE [LARGE SCALE GENOMIC DNA]</scope>
    <source>
        <strain evidence="1 2">M1</strain>
    </source>
</reference>